<evidence type="ECO:0000256" key="1">
    <source>
        <dbReference type="ARBA" id="ARBA00022723"/>
    </source>
</evidence>
<evidence type="ECO:0000313" key="4">
    <source>
        <dbReference type="EMBL" id="MCD9561348.1"/>
    </source>
</evidence>
<dbReference type="Proteomes" id="UP000823775">
    <property type="component" value="Unassembled WGS sequence"/>
</dbReference>
<dbReference type="SUPFAM" id="SSF57903">
    <property type="entry name" value="FYVE/PHD zinc finger"/>
    <property type="match status" value="1"/>
</dbReference>
<evidence type="ECO:0000313" key="5">
    <source>
        <dbReference type="Proteomes" id="UP000823775"/>
    </source>
</evidence>
<dbReference type="PANTHER" id="PTHR46851">
    <property type="entry name" value="OS01G0884500 PROTEIN"/>
    <property type="match status" value="1"/>
</dbReference>
<name>A0ABS8UT26_DATST</name>
<evidence type="ECO:0008006" key="6">
    <source>
        <dbReference type="Google" id="ProtNLM"/>
    </source>
</evidence>
<proteinExistence type="predicted"/>
<sequence>MQQIGALNAKMEESSSFVIMRNVLKLITLHVWTCLVCEESPADFHCYCCKRAACERCIGEIDFVHLKGEYGFCNNCLKLALLVEEDRNIDSDGESVDLSDQRNI</sequence>
<keyword evidence="5" id="KW-1185">Reference proteome</keyword>
<dbReference type="PANTHER" id="PTHR46851:SF15">
    <property type="entry name" value="ZINC FINGER CCCH DOMAIN-CONTAINING PROTEIN 19-LIKE ISOFORM X1"/>
    <property type="match status" value="1"/>
</dbReference>
<keyword evidence="3" id="KW-0862">Zinc</keyword>
<comment type="caution">
    <text evidence="4">The sequence shown here is derived from an EMBL/GenBank/DDBJ whole genome shotgun (WGS) entry which is preliminary data.</text>
</comment>
<evidence type="ECO:0000256" key="2">
    <source>
        <dbReference type="ARBA" id="ARBA00022771"/>
    </source>
</evidence>
<reference evidence="4 5" key="1">
    <citation type="journal article" date="2021" name="BMC Genomics">
        <title>Datura genome reveals duplications of psychoactive alkaloid biosynthetic genes and high mutation rate following tissue culture.</title>
        <authorList>
            <person name="Rajewski A."/>
            <person name="Carter-House D."/>
            <person name="Stajich J."/>
            <person name="Litt A."/>
        </authorList>
    </citation>
    <scope>NUCLEOTIDE SEQUENCE [LARGE SCALE GENOMIC DNA]</scope>
    <source>
        <strain evidence="4">AR-01</strain>
    </source>
</reference>
<protein>
    <recommendedName>
        <fullName evidence="6">B box-type domain-containing protein</fullName>
    </recommendedName>
</protein>
<keyword evidence="2" id="KW-0863">Zinc-finger</keyword>
<accession>A0ABS8UT26</accession>
<dbReference type="EMBL" id="JACEIK010002464">
    <property type="protein sequence ID" value="MCD9561348.1"/>
    <property type="molecule type" value="Genomic_DNA"/>
</dbReference>
<organism evidence="4 5">
    <name type="scientific">Datura stramonium</name>
    <name type="common">Jimsonweed</name>
    <name type="synonym">Common thornapple</name>
    <dbReference type="NCBI Taxonomy" id="4076"/>
    <lineage>
        <taxon>Eukaryota</taxon>
        <taxon>Viridiplantae</taxon>
        <taxon>Streptophyta</taxon>
        <taxon>Embryophyta</taxon>
        <taxon>Tracheophyta</taxon>
        <taxon>Spermatophyta</taxon>
        <taxon>Magnoliopsida</taxon>
        <taxon>eudicotyledons</taxon>
        <taxon>Gunneridae</taxon>
        <taxon>Pentapetalae</taxon>
        <taxon>asterids</taxon>
        <taxon>lamiids</taxon>
        <taxon>Solanales</taxon>
        <taxon>Solanaceae</taxon>
        <taxon>Solanoideae</taxon>
        <taxon>Datureae</taxon>
        <taxon>Datura</taxon>
    </lineage>
</organism>
<gene>
    <name evidence="4" type="ORF">HAX54_020409</name>
</gene>
<dbReference type="InterPro" id="IPR011011">
    <property type="entry name" value="Znf_FYVE_PHD"/>
</dbReference>
<evidence type="ECO:0000256" key="3">
    <source>
        <dbReference type="ARBA" id="ARBA00022833"/>
    </source>
</evidence>
<keyword evidence="1" id="KW-0479">Metal-binding</keyword>
<dbReference type="InterPro" id="IPR045894">
    <property type="entry name" value="At5g08430-like"/>
</dbReference>